<feature type="transmembrane region" description="Helical" evidence="1">
    <location>
        <begin position="28"/>
        <end position="49"/>
    </location>
</feature>
<feature type="transmembrane region" description="Helical" evidence="1">
    <location>
        <begin position="311"/>
        <end position="331"/>
    </location>
</feature>
<dbReference type="InterPro" id="IPR002656">
    <property type="entry name" value="Acyl_transf_3_dom"/>
</dbReference>
<keyword evidence="1" id="KW-0812">Transmembrane</keyword>
<dbReference type="PANTHER" id="PTHR23028:SF53">
    <property type="entry name" value="ACYL_TRANSF_3 DOMAIN-CONTAINING PROTEIN"/>
    <property type="match status" value="1"/>
</dbReference>
<evidence type="ECO:0000259" key="2">
    <source>
        <dbReference type="Pfam" id="PF01757"/>
    </source>
</evidence>
<feature type="transmembrane region" description="Helical" evidence="1">
    <location>
        <begin position="97"/>
        <end position="119"/>
    </location>
</feature>
<dbReference type="GO" id="GO:0000271">
    <property type="term" value="P:polysaccharide biosynthetic process"/>
    <property type="evidence" value="ECO:0007669"/>
    <property type="project" value="TreeGrafter"/>
</dbReference>
<sequence length="383" mass="43851">MTLKLFLKKDNTKSLSEYATNRDNNFNLIRFIAASLVLFSHSFALTFGSPEAEPMKLSLGLTWGSIAVDIFFISSGFLICGSYLARKSTLAFAWARFLRIYPALLIAVFITVFGVGLYFTELTSAEYLQHKQTYKYLIKNSILLFGIEFYVPGTFEHLPYADSINGSLWTLPYELKMYILLVLTISSILHLSKYVFSKFSLRLSLPWTLLLIAITATILNIANHFLQFYQGQSIRLFSFFFIGAACYLWKKNLHLSSPIALVLLSLLSVSLIHKECFYIAYCITLPYLLFFIAYVPAGIIRKFNHFGDYSYGIYIYAFPIQQITIALQPNISVSEMIIYSFIGTLGMAILSWKFIEKKALRFKQAHEVIESHIKGFITPKWKT</sequence>
<feature type="transmembrane region" description="Helical" evidence="1">
    <location>
        <begin position="337"/>
        <end position="355"/>
    </location>
</feature>
<dbReference type="RefSeq" id="WP_232592438.1">
    <property type="nucleotide sequence ID" value="NZ_BSPD01000042.1"/>
</dbReference>
<keyword evidence="3" id="KW-0808">Transferase</keyword>
<gene>
    <name evidence="3" type="primary">nodX</name>
    <name evidence="3" type="ORF">GCM10007877_20090</name>
</gene>
<keyword evidence="3" id="KW-0012">Acyltransferase</keyword>
<feature type="transmembrane region" description="Helical" evidence="1">
    <location>
        <begin position="203"/>
        <end position="222"/>
    </location>
</feature>
<dbReference type="PANTHER" id="PTHR23028">
    <property type="entry name" value="ACETYLTRANSFERASE"/>
    <property type="match status" value="1"/>
</dbReference>
<dbReference type="GO" id="GO:0016747">
    <property type="term" value="F:acyltransferase activity, transferring groups other than amino-acyl groups"/>
    <property type="evidence" value="ECO:0007669"/>
    <property type="project" value="InterPro"/>
</dbReference>
<organism evidence="3 4">
    <name type="scientific">Marinibactrum halimedae</name>
    <dbReference type="NCBI Taxonomy" id="1444977"/>
    <lineage>
        <taxon>Bacteria</taxon>
        <taxon>Pseudomonadati</taxon>
        <taxon>Pseudomonadota</taxon>
        <taxon>Gammaproteobacteria</taxon>
        <taxon>Cellvibrionales</taxon>
        <taxon>Cellvibrionaceae</taxon>
        <taxon>Marinibactrum</taxon>
    </lineage>
</organism>
<keyword evidence="1" id="KW-1133">Transmembrane helix</keyword>
<reference evidence="3 4" key="1">
    <citation type="journal article" date="2014" name="Int. J. Syst. Evol. Microbiol.">
        <title>Complete genome sequence of Corynebacterium casei LMG S-19264T (=DSM 44701T), isolated from a smear-ripened cheese.</title>
        <authorList>
            <consortium name="US DOE Joint Genome Institute (JGI-PGF)"/>
            <person name="Walter F."/>
            <person name="Albersmeier A."/>
            <person name="Kalinowski J."/>
            <person name="Ruckert C."/>
        </authorList>
    </citation>
    <scope>NUCLEOTIDE SEQUENCE [LARGE SCALE GENOMIC DNA]</scope>
    <source>
        <strain evidence="3 4">NBRC 110095</strain>
    </source>
</reference>
<feature type="transmembrane region" description="Helical" evidence="1">
    <location>
        <begin position="61"/>
        <end position="85"/>
    </location>
</feature>
<name>A0AA37T3E5_9GAMM</name>
<keyword evidence="1" id="KW-0472">Membrane</keyword>
<protein>
    <submittedName>
        <fullName evidence="3">Acyltransferase</fullName>
    </submittedName>
</protein>
<evidence type="ECO:0000313" key="4">
    <source>
        <dbReference type="Proteomes" id="UP001156870"/>
    </source>
</evidence>
<dbReference type="InterPro" id="IPR050879">
    <property type="entry name" value="Acyltransferase_3"/>
</dbReference>
<evidence type="ECO:0000313" key="3">
    <source>
        <dbReference type="EMBL" id="GLS26294.1"/>
    </source>
</evidence>
<dbReference type="AlphaFoldDB" id="A0AA37T3E5"/>
<dbReference type="GO" id="GO:0016020">
    <property type="term" value="C:membrane"/>
    <property type="evidence" value="ECO:0007669"/>
    <property type="project" value="TreeGrafter"/>
</dbReference>
<dbReference type="Proteomes" id="UP001156870">
    <property type="component" value="Unassembled WGS sequence"/>
</dbReference>
<evidence type="ECO:0000256" key="1">
    <source>
        <dbReference type="SAM" id="Phobius"/>
    </source>
</evidence>
<feature type="transmembrane region" description="Helical" evidence="1">
    <location>
        <begin position="228"/>
        <end position="248"/>
    </location>
</feature>
<accession>A0AA37T3E5</accession>
<dbReference type="Pfam" id="PF01757">
    <property type="entry name" value="Acyl_transf_3"/>
    <property type="match status" value="1"/>
</dbReference>
<dbReference type="EMBL" id="BSPD01000042">
    <property type="protein sequence ID" value="GLS26294.1"/>
    <property type="molecule type" value="Genomic_DNA"/>
</dbReference>
<keyword evidence="4" id="KW-1185">Reference proteome</keyword>
<proteinExistence type="predicted"/>
<feature type="transmembrane region" description="Helical" evidence="1">
    <location>
        <begin position="177"/>
        <end position="196"/>
    </location>
</feature>
<feature type="transmembrane region" description="Helical" evidence="1">
    <location>
        <begin position="278"/>
        <end position="299"/>
    </location>
</feature>
<feature type="domain" description="Acyltransferase 3" evidence="2">
    <location>
        <begin position="24"/>
        <end position="352"/>
    </location>
</feature>
<comment type="caution">
    <text evidence="3">The sequence shown here is derived from an EMBL/GenBank/DDBJ whole genome shotgun (WGS) entry which is preliminary data.</text>
</comment>
<feature type="transmembrane region" description="Helical" evidence="1">
    <location>
        <begin position="255"/>
        <end position="272"/>
    </location>
</feature>